<reference evidence="1 2" key="1">
    <citation type="journal article" date="2020" name="Harmful Algae">
        <title>Molecular and morphological characterization of a novel dihydroanatoxin-a producing Microcoleus species (cyanobacteria) from the Russian River, California, USA.</title>
        <authorList>
            <person name="Conklin K.Y."/>
            <person name="Stancheva R."/>
            <person name="Otten T.G."/>
            <person name="Fadness R."/>
            <person name="Boyer G.L."/>
            <person name="Read B."/>
            <person name="Zhang X."/>
            <person name="Sheath R.G."/>
        </authorList>
    </citation>
    <scope>NUCLEOTIDE SEQUENCE [LARGE SCALE GENOMIC DNA]</scope>
    <source>
        <strain evidence="1 2">PTRS2</strain>
    </source>
</reference>
<accession>A0ABU8YTE8</accession>
<sequence>MQRPFTVLETALISLLVANSIGSIYLEPKTSAALAAPGDRLLIPTTAQCECPKTPPGK</sequence>
<organism evidence="1 2">
    <name type="scientific">Microcoleus anatoxicus PTRS2</name>
    <dbReference type="NCBI Taxonomy" id="2705321"/>
    <lineage>
        <taxon>Bacteria</taxon>
        <taxon>Bacillati</taxon>
        <taxon>Cyanobacteriota</taxon>
        <taxon>Cyanophyceae</taxon>
        <taxon>Oscillatoriophycideae</taxon>
        <taxon>Oscillatoriales</taxon>
        <taxon>Microcoleaceae</taxon>
        <taxon>Microcoleus</taxon>
        <taxon>Microcoleus anatoxicus</taxon>
    </lineage>
</organism>
<protein>
    <submittedName>
        <fullName evidence="1">Uncharacterized protein</fullName>
    </submittedName>
</protein>
<evidence type="ECO:0000313" key="2">
    <source>
        <dbReference type="Proteomes" id="UP001384579"/>
    </source>
</evidence>
<dbReference type="EMBL" id="JBBLXS010000392">
    <property type="protein sequence ID" value="MEK0187607.1"/>
    <property type="molecule type" value="Genomic_DNA"/>
</dbReference>
<evidence type="ECO:0000313" key="1">
    <source>
        <dbReference type="EMBL" id="MEK0187607.1"/>
    </source>
</evidence>
<gene>
    <name evidence="1" type="ORF">WMG39_22515</name>
</gene>
<proteinExistence type="predicted"/>
<name>A0ABU8YTE8_9CYAN</name>
<comment type="caution">
    <text evidence="1">The sequence shown here is derived from an EMBL/GenBank/DDBJ whole genome shotgun (WGS) entry which is preliminary data.</text>
</comment>
<dbReference type="Proteomes" id="UP001384579">
    <property type="component" value="Unassembled WGS sequence"/>
</dbReference>
<keyword evidence="2" id="KW-1185">Reference proteome</keyword>
<dbReference type="RefSeq" id="WP_340518522.1">
    <property type="nucleotide sequence ID" value="NZ_JBBLXS010000392.1"/>
</dbReference>